<evidence type="ECO:0000256" key="4">
    <source>
        <dbReference type="ARBA" id="ARBA00023136"/>
    </source>
</evidence>
<dbReference type="SUPFAM" id="SSF81330">
    <property type="entry name" value="Gated mechanosensitive channel"/>
    <property type="match status" value="1"/>
</dbReference>
<evidence type="ECO:0000256" key="1">
    <source>
        <dbReference type="ARBA" id="ARBA00004141"/>
    </source>
</evidence>
<dbReference type="EMBL" id="LR215031">
    <property type="protein sequence ID" value="VEU72867.1"/>
    <property type="molecule type" value="Genomic_DNA"/>
</dbReference>
<reference evidence="6 7" key="1">
    <citation type="submission" date="2019-01" db="EMBL/GenBank/DDBJ databases">
        <authorList>
            <consortium name="Pathogen Informatics"/>
        </authorList>
    </citation>
    <scope>NUCLEOTIDE SEQUENCE [LARGE SCALE GENOMIC DNA]</scope>
    <source>
        <strain evidence="6 7">NCTC10186</strain>
    </source>
</reference>
<dbReference type="GO" id="GO:0016020">
    <property type="term" value="C:membrane"/>
    <property type="evidence" value="ECO:0007669"/>
    <property type="project" value="UniProtKB-SubCell"/>
</dbReference>
<evidence type="ECO:0000313" key="7">
    <source>
        <dbReference type="Proteomes" id="UP000289862"/>
    </source>
</evidence>
<keyword evidence="2 5" id="KW-0812">Transmembrane</keyword>
<gene>
    <name evidence="6" type="primary">mscL</name>
    <name evidence="6" type="ORF">NCTC10186_00342</name>
</gene>
<feature type="transmembrane region" description="Helical" evidence="5">
    <location>
        <begin position="20"/>
        <end position="41"/>
    </location>
</feature>
<organism evidence="6 7">
    <name type="scientific">Mycoplasmopsis gallopavonis</name>
    <dbReference type="NCBI Taxonomy" id="76629"/>
    <lineage>
        <taxon>Bacteria</taxon>
        <taxon>Bacillati</taxon>
        <taxon>Mycoplasmatota</taxon>
        <taxon>Mycoplasmoidales</taxon>
        <taxon>Metamycoplasmataceae</taxon>
        <taxon>Mycoplasmopsis</taxon>
    </lineage>
</organism>
<comment type="subcellular location">
    <subcellularLocation>
        <location evidence="1">Membrane</location>
        <topology evidence="1">Multi-pass membrane protein</topology>
    </subcellularLocation>
</comment>
<dbReference type="KEGG" id="mgal:NCTC10186_00342"/>
<dbReference type="PANTHER" id="PTHR30266:SF2">
    <property type="entry name" value="LARGE-CONDUCTANCE MECHANOSENSITIVE CHANNEL"/>
    <property type="match status" value="1"/>
</dbReference>
<dbReference type="AlphaFoldDB" id="A0A449AZF5"/>
<dbReference type="PANTHER" id="PTHR30266">
    <property type="entry name" value="MECHANOSENSITIVE CHANNEL MSCL"/>
    <property type="match status" value="1"/>
</dbReference>
<dbReference type="RefSeq" id="WP_119572216.1">
    <property type="nucleotide sequence ID" value="NZ_LR215031.1"/>
</dbReference>
<dbReference type="Gene3D" id="1.10.1200.120">
    <property type="entry name" value="Large-conductance mechanosensitive channel, MscL, domain 1"/>
    <property type="match status" value="1"/>
</dbReference>
<evidence type="ECO:0000313" key="6">
    <source>
        <dbReference type="EMBL" id="VEU72867.1"/>
    </source>
</evidence>
<sequence>MSKFSKAVKDSKAILKKGNILLLAVAFILGAVFSALVKSFADDIIMSPISSILGFDELKNMVYGGVRIGNFLAALLTFIIVSLVIFVILVVYFLIMNHIQAIKEAKNPTPAPAAPQPSTDELILAELQKLNDNLAKK</sequence>
<dbReference type="OrthoDB" id="401231at2"/>
<name>A0A449AZF5_9BACT</name>
<keyword evidence="7" id="KW-1185">Reference proteome</keyword>
<feature type="transmembrane region" description="Helical" evidence="5">
    <location>
        <begin position="71"/>
        <end position="95"/>
    </location>
</feature>
<evidence type="ECO:0000256" key="3">
    <source>
        <dbReference type="ARBA" id="ARBA00022989"/>
    </source>
</evidence>
<keyword evidence="4 5" id="KW-0472">Membrane</keyword>
<evidence type="ECO:0000256" key="5">
    <source>
        <dbReference type="SAM" id="Phobius"/>
    </source>
</evidence>
<dbReference type="GO" id="GO:0008381">
    <property type="term" value="F:mechanosensitive monoatomic ion channel activity"/>
    <property type="evidence" value="ECO:0007669"/>
    <property type="project" value="TreeGrafter"/>
</dbReference>
<dbReference type="Pfam" id="PF01741">
    <property type="entry name" value="MscL"/>
    <property type="match status" value="1"/>
</dbReference>
<accession>A0A449AZF5</accession>
<keyword evidence="3 5" id="KW-1133">Transmembrane helix</keyword>
<evidence type="ECO:0000256" key="2">
    <source>
        <dbReference type="ARBA" id="ARBA00022692"/>
    </source>
</evidence>
<dbReference type="InterPro" id="IPR037673">
    <property type="entry name" value="MSC/AndL"/>
</dbReference>
<proteinExistence type="predicted"/>
<protein>
    <submittedName>
        <fullName evidence="6">Large conductance mechanosensitive channel protein</fullName>
    </submittedName>
</protein>
<dbReference type="InterPro" id="IPR036019">
    <property type="entry name" value="MscL_channel"/>
</dbReference>
<dbReference type="Proteomes" id="UP000289862">
    <property type="component" value="Chromosome"/>
</dbReference>